<feature type="transmembrane region" description="Helical" evidence="1">
    <location>
        <begin position="21"/>
        <end position="40"/>
    </location>
</feature>
<keyword evidence="1" id="KW-1133">Transmembrane helix</keyword>
<gene>
    <name evidence="2" type="ORF">D7M11_08490</name>
</gene>
<evidence type="ECO:0000313" key="3">
    <source>
        <dbReference type="Proteomes" id="UP000282311"/>
    </source>
</evidence>
<feature type="transmembrane region" description="Helical" evidence="1">
    <location>
        <begin position="228"/>
        <end position="246"/>
    </location>
</feature>
<protein>
    <recommendedName>
        <fullName evidence="4">ABC transporter permease</fullName>
    </recommendedName>
</protein>
<organism evidence="2 3">
    <name type="scientific">Paenibacillus ginsengarvi</name>
    <dbReference type="NCBI Taxonomy" id="400777"/>
    <lineage>
        <taxon>Bacteria</taxon>
        <taxon>Bacillati</taxon>
        <taxon>Bacillota</taxon>
        <taxon>Bacilli</taxon>
        <taxon>Bacillales</taxon>
        <taxon>Paenibacillaceae</taxon>
        <taxon>Paenibacillus</taxon>
    </lineage>
</organism>
<feature type="transmembrane region" description="Helical" evidence="1">
    <location>
        <begin position="112"/>
        <end position="130"/>
    </location>
</feature>
<name>A0A3B0CLM5_9BACL</name>
<dbReference type="InterPro" id="IPR010390">
    <property type="entry name" value="ABC-2_transporter-like"/>
</dbReference>
<dbReference type="PANTHER" id="PTHR36832:SF1">
    <property type="entry name" value="SLR1174 PROTEIN"/>
    <property type="match status" value="1"/>
</dbReference>
<feature type="transmembrane region" description="Helical" evidence="1">
    <location>
        <begin position="142"/>
        <end position="168"/>
    </location>
</feature>
<feature type="transmembrane region" description="Helical" evidence="1">
    <location>
        <begin position="174"/>
        <end position="196"/>
    </location>
</feature>
<dbReference type="RefSeq" id="WP_120746762.1">
    <property type="nucleotide sequence ID" value="NZ_RBAH01000005.1"/>
</dbReference>
<accession>A0A3B0CLM5</accession>
<keyword evidence="1" id="KW-0812">Transmembrane</keyword>
<evidence type="ECO:0000256" key="1">
    <source>
        <dbReference type="SAM" id="Phobius"/>
    </source>
</evidence>
<comment type="caution">
    <text evidence="2">The sequence shown here is derived from an EMBL/GenBank/DDBJ whole genome shotgun (WGS) entry which is preliminary data.</text>
</comment>
<dbReference type="PANTHER" id="PTHR36832">
    <property type="entry name" value="SLR1174 PROTEIN-RELATED"/>
    <property type="match status" value="1"/>
</dbReference>
<reference evidence="2 3" key="1">
    <citation type="journal article" date="2007" name="Int. J. Syst. Evol. Microbiol.">
        <title>Paenibacillus ginsengarvi sp. nov., isolated from soil from ginseng cultivation.</title>
        <authorList>
            <person name="Yoon M.H."/>
            <person name="Ten L.N."/>
            <person name="Im W.T."/>
        </authorList>
    </citation>
    <scope>NUCLEOTIDE SEQUENCE [LARGE SCALE GENOMIC DNA]</scope>
    <source>
        <strain evidence="2 3">KCTC 13059</strain>
    </source>
</reference>
<dbReference type="AlphaFoldDB" id="A0A3B0CLM5"/>
<dbReference type="Pfam" id="PF06182">
    <property type="entry name" value="ABC2_membrane_6"/>
    <property type="match status" value="1"/>
</dbReference>
<dbReference type="Proteomes" id="UP000282311">
    <property type="component" value="Unassembled WGS sequence"/>
</dbReference>
<keyword evidence="1" id="KW-0472">Membrane</keyword>
<sequence length="263" mass="29328">MAVLIEFAKQSFKQRFIYRMNAYMMVASSFVGLIIMMSVWKALYSGKSSVGGITYEDMIHYVILNMLVQALIRSRIGQKVGERVENGAISIDLIRPVSFKGYFLADQFGENLFSFVFTTLPAVLAAMLVWGFSVPDSALRAALFAVSLLGGIVLMNQINYMFGMLAIWLKTAYFINFITGAVISLFAGSFVPLWFYPDALRTISMMLPFHLVGFQPIAIFLGKLSIQGAFLVIAAQAGWLVLLLAIERWMWNKAQAQLDIHGG</sequence>
<evidence type="ECO:0008006" key="4">
    <source>
        <dbReference type="Google" id="ProtNLM"/>
    </source>
</evidence>
<keyword evidence="3" id="KW-1185">Reference proteome</keyword>
<dbReference type="OrthoDB" id="8582979at2"/>
<evidence type="ECO:0000313" key="2">
    <source>
        <dbReference type="EMBL" id="RKN85119.1"/>
    </source>
</evidence>
<proteinExistence type="predicted"/>
<dbReference type="EMBL" id="RBAH01000005">
    <property type="protein sequence ID" value="RKN85119.1"/>
    <property type="molecule type" value="Genomic_DNA"/>
</dbReference>